<feature type="transmembrane region" description="Helical" evidence="1">
    <location>
        <begin position="207"/>
        <end position="228"/>
    </location>
</feature>
<feature type="transmembrane region" description="Helical" evidence="1">
    <location>
        <begin position="21"/>
        <end position="40"/>
    </location>
</feature>
<dbReference type="EMBL" id="JAAOCA010000001">
    <property type="protein sequence ID" value="MBD1597295.1"/>
    <property type="molecule type" value="Genomic_DNA"/>
</dbReference>
<feature type="transmembrane region" description="Helical" evidence="1">
    <location>
        <begin position="372"/>
        <end position="390"/>
    </location>
</feature>
<organism evidence="2 3">
    <name type="scientific">Pseudomonas typographi</name>
    <dbReference type="NCBI Taxonomy" id="2715964"/>
    <lineage>
        <taxon>Bacteria</taxon>
        <taxon>Pseudomonadati</taxon>
        <taxon>Pseudomonadota</taxon>
        <taxon>Gammaproteobacteria</taxon>
        <taxon>Pseudomonadales</taxon>
        <taxon>Pseudomonadaceae</taxon>
        <taxon>Pseudomonas</taxon>
    </lineage>
</organism>
<keyword evidence="3" id="KW-1185">Reference proteome</keyword>
<evidence type="ECO:0000313" key="3">
    <source>
        <dbReference type="Proteomes" id="UP000805841"/>
    </source>
</evidence>
<reference evidence="2 3" key="1">
    <citation type="journal article" date="2020" name="Insects">
        <title>Bacteria Belonging to Pseudomonas typographi sp. nov. from the Bark Beetle Ips typographus Have Genomic Potential to Aid in the Host Ecology.</title>
        <authorList>
            <person name="Peral-Aranega E."/>
            <person name="Saati-Santamaria Z."/>
            <person name="Kolarik M."/>
            <person name="Rivas R."/>
            <person name="Garcia-Fraile P."/>
        </authorList>
    </citation>
    <scope>NUCLEOTIDE SEQUENCE [LARGE SCALE GENOMIC DNA]</scope>
    <source>
        <strain evidence="2 3">CA3A</strain>
    </source>
</reference>
<name>A0ABR7YVV6_9PSED</name>
<evidence type="ECO:0000256" key="1">
    <source>
        <dbReference type="SAM" id="Phobius"/>
    </source>
</evidence>
<comment type="caution">
    <text evidence="2">The sequence shown here is derived from an EMBL/GenBank/DDBJ whole genome shotgun (WGS) entry which is preliminary data.</text>
</comment>
<feature type="transmembrane region" description="Helical" evidence="1">
    <location>
        <begin position="141"/>
        <end position="157"/>
    </location>
</feature>
<proteinExistence type="predicted"/>
<dbReference type="Proteomes" id="UP000805841">
    <property type="component" value="Unassembled WGS sequence"/>
</dbReference>
<gene>
    <name evidence="2" type="ORF">HAQ05_01020</name>
</gene>
<sequence>MANGMGRCARPLARRLQPVPLAFFGSVFLSFVAIMGVVTVGRDGAFYLDIAQQVIDHDASAAWGVFDWPWYSLLLAGTHRVLRLPLEACAYLWSTLFLAGTCALVVDGVRQRVRQAAYWACLVVLAMPAVNQFRGDIIRESGFWFFCVLALWLAMRWQKHGGWWLAGSIYLAIALASLFRLEALVLVLAMVLWRLPDVIEPRQRRLLLQMLWAPAAAALMGGLLVLALGDVPVRRWEYYVELVRPAAMFGAFHQLSEQFAASLINKYSANEAGRIIFIGLSGSLLIKCIGLMGPFALAFLSPRPWYAFKVYWRDFRVAAITGLLYLCILMLFFIRMQFVNGRYLSFLILLAVPLLAVAMSMFASHYPRLGKALIGLGVLVMIGNVISLSAQKTHYVEAGHWVAGHTPREASIYYQDGRIAYYAGRGYKVDEATPEAVMNTDQAQGYQYFVIEASGNEPWLRAWLVEHQQKVLAHFANRKGDAVVVIGH</sequence>
<feature type="transmembrane region" description="Helical" evidence="1">
    <location>
        <begin position="116"/>
        <end position="135"/>
    </location>
</feature>
<protein>
    <recommendedName>
        <fullName evidence="4">Glycosyltransferase RgtA/B/C/D-like domain-containing protein</fullName>
    </recommendedName>
</protein>
<keyword evidence="1" id="KW-0812">Transmembrane</keyword>
<evidence type="ECO:0000313" key="2">
    <source>
        <dbReference type="EMBL" id="MBD1597295.1"/>
    </source>
</evidence>
<feature type="transmembrane region" description="Helical" evidence="1">
    <location>
        <begin position="346"/>
        <end position="366"/>
    </location>
</feature>
<evidence type="ECO:0008006" key="4">
    <source>
        <dbReference type="Google" id="ProtNLM"/>
    </source>
</evidence>
<accession>A0ABR7YVV6</accession>
<feature type="transmembrane region" description="Helical" evidence="1">
    <location>
        <begin position="317"/>
        <end position="334"/>
    </location>
</feature>
<keyword evidence="1" id="KW-1133">Transmembrane helix</keyword>
<feature type="transmembrane region" description="Helical" evidence="1">
    <location>
        <begin position="90"/>
        <end position="109"/>
    </location>
</feature>
<feature type="transmembrane region" description="Helical" evidence="1">
    <location>
        <begin position="275"/>
        <end position="297"/>
    </location>
</feature>
<keyword evidence="1" id="KW-0472">Membrane</keyword>
<feature type="transmembrane region" description="Helical" evidence="1">
    <location>
        <begin position="169"/>
        <end position="195"/>
    </location>
</feature>